<keyword evidence="3" id="KW-1185">Reference proteome</keyword>
<dbReference type="Proteomes" id="UP000024635">
    <property type="component" value="Unassembled WGS sequence"/>
</dbReference>
<reference evidence="3" key="1">
    <citation type="journal article" date="2015" name="Nat. Genet.">
        <title>The genome and transcriptome of the zoonotic hookworm Ancylostoma ceylanicum identify infection-specific gene families.</title>
        <authorList>
            <person name="Schwarz E.M."/>
            <person name="Hu Y."/>
            <person name="Antoshechkin I."/>
            <person name="Miller M.M."/>
            <person name="Sternberg P.W."/>
            <person name="Aroian R.V."/>
        </authorList>
    </citation>
    <scope>NUCLEOTIDE SEQUENCE</scope>
    <source>
        <strain evidence="3">HY135</strain>
    </source>
</reference>
<keyword evidence="1" id="KW-1133">Transmembrane helix</keyword>
<comment type="caution">
    <text evidence="2">The sequence shown here is derived from an EMBL/GenBank/DDBJ whole genome shotgun (WGS) entry which is preliminary data.</text>
</comment>
<dbReference type="AlphaFoldDB" id="A0A016WN12"/>
<organism evidence="2 3">
    <name type="scientific">Ancylostoma ceylanicum</name>
    <dbReference type="NCBI Taxonomy" id="53326"/>
    <lineage>
        <taxon>Eukaryota</taxon>
        <taxon>Metazoa</taxon>
        <taxon>Ecdysozoa</taxon>
        <taxon>Nematoda</taxon>
        <taxon>Chromadorea</taxon>
        <taxon>Rhabditida</taxon>
        <taxon>Rhabditina</taxon>
        <taxon>Rhabditomorpha</taxon>
        <taxon>Strongyloidea</taxon>
        <taxon>Ancylostomatidae</taxon>
        <taxon>Ancylostomatinae</taxon>
        <taxon>Ancylostoma</taxon>
    </lineage>
</organism>
<name>A0A016WN12_9BILA</name>
<evidence type="ECO:0000256" key="1">
    <source>
        <dbReference type="SAM" id="Phobius"/>
    </source>
</evidence>
<accession>A0A016WN12</accession>
<proteinExistence type="predicted"/>
<feature type="transmembrane region" description="Helical" evidence="1">
    <location>
        <begin position="6"/>
        <end position="26"/>
    </location>
</feature>
<sequence>MSCLYYFLLRLAEIVSLLVIPIGRFYRRCGLEWATRRLSHVVDVGAASTSCKKKYKHRYKQPFWWA</sequence>
<keyword evidence="1" id="KW-0812">Transmembrane</keyword>
<gene>
    <name evidence="2" type="primary">Acey_s0603.g527</name>
    <name evidence="2" type="ORF">Y032_0603g527</name>
</gene>
<keyword evidence="1" id="KW-0472">Membrane</keyword>
<dbReference type="EMBL" id="JARK01000203">
    <property type="protein sequence ID" value="EYC40642.1"/>
    <property type="molecule type" value="Genomic_DNA"/>
</dbReference>
<evidence type="ECO:0000313" key="2">
    <source>
        <dbReference type="EMBL" id="EYC40642.1"/>
    </source>
</evidence>
<protein>
    <submittedName>
        <fullName evidence="2">Uncharacterized protein</fullName>
    </submittedName>
</protein>
<evidence type="ECO:0000313" key="3">
    <source>
        <dbReference type="Proteomes" id="UP000024635"/>
    </source>
</evidence>